<dbReference type="EMBL" id="MPUH01000432">
    <property type="protein sequence ID" value="OMJ80233.1"/>
    <property type="molecule type" value="Genomic_DNA"/>
</dbReference>
<reference evidence="1 2" key="1">
    <citation type="submission" date="2016-11" db="EMBL/GenBank/DDBJ databases">
        <title>The macronuclear genome of Stentor coeruleus: a giant cell with tiny introns.</title>
        <authorList>
            <person name="Slabodnick M."/>
            <person name="Ruby J.G."/>
            <person name="Reiff S.B."/>
            <person name="Swart E.C."/>
            <person name="Gosai S."/>
            <person name="Prabakaran S."/>
            <person name="Witkowska E."/>
            <person name="Larue G.E."/>
            <person name="Fisher S."/>
            <person name="Freeman R.M."/>
            <person name="Gunawardena J."/>
            <person name="Chu W."/>
            <person name="Stover N.A."/>
            <person name="Gregory B.D."/>
            <person name="Nowacki M."/>
            <person name="Derisi J."/>
            <person name="Roy S.W."/>
            <person name="Marshall W.F."/>
            <person name="Sood P."/>
        </authorList>
    </citation>
    <scope>NUCLEOTIDE SEQUENCE [LARGE SCALE GENOMIC DNA]</scope>
    <source>
        <strain evidence="1">WM001</strain>
    </source>
</reference>
<gene>
    <name evidence="1" type="ORF">SteCoe_19547</name>
</gene>
<name>A0A1R2BTT4_9CILI</name>
<dbReference type="Proteomes" id="UP000187209">
    <property type="component" value="Unassembled WGS sequence"/>
</dbReference>
<organism evidence="1 2">
    <name type="scientific">Stentor coeruleus</name>
    <dbReference type="NCBI Taxonomy" id="5963"/>
    <lineage>
        <taxon>Eukaryota</taxon>
        <taxon>Sar</taxon>
        <taxon>Alveolata</taxon>
        <taxon>Ciliophora</taxon>
        <taxon>Postciliodesmatophora</taxon>
        <taxon>Heterotrichea</taxon>
        <taxon>Heterotrichida</taxon>
        <taxon>Stentoridae</taxon>
        <taxon>Stentor</taxon>
    </lineage>
</organism>
<sequence>MSSRIYPSYKKLKNLIFNENKKGRKALLKAITQTNQPPERLEDLIKSKLNIYQEYLKYYPNDISNALSIQNIIKSSPILSYIINSRIFESFLIISNPLQNIHLLIKDCYQYFSEQYAYIIKAINNILEDARNSQVDDPACNENTEFTRRKGVQVRTVIMYSGPRLNSSPLAKKVKKAKRDGQTELASIRNVREKIDSLKRYQFRATKSEKAFKNFSTRLNHSQKLLTSLTKK</sequence>
<protein>
    <submittedName>
        <fullName evidence="1">Uncharacterized protein</fullName>
    </submittedName>
</protein>
<comment type="caution">
    <text evidence="1">The sequence shown here is derived from an EMBL/GenBank/DDBJ whole genome shotgun (WGS) entry which is preliminary data.</text>
</comment>
<proteinExistence type="predicted"/>
<dbReference type="AlphaFoldDB" id="A0A1R2BTT4"/>
<evidence type="ECO:0000313" key="1">
    <source>
        <dbReference type="EMBL" id="OMJ80233.1"/>
    </source>
</evidence>
<evidence type="ECO:0000313" key="2">
    <source>
        <dbReference type="Proteomes" id="UP000187209"/>
    </source>
</evidence>
<accession>A0A1R2BTT4</accession>
<keyword evidence="2" id="KW-1185">Reference proteome</keyword>